<keyword evidence="3" id="KW-1185">Reference proteome</keyword>
<evidence type="ECO:0000313" key="2">
    <source>
        <dbReference type="EMBL" id="KAF2117777.1"/>
    </source>
</evidence>
<name>A0A6A5ZGC2_9PLEO</name>
<sequence length="223" mass="25063">MLPTDYTGVLSGEGMDQRCAFVNIISHGTVEHLYENTGPGSSFRRLLYLGFLAWPHAEIMANLQQDRTETEAVEIGAAKWYELRKLPSDFMADVIMASTFLKTAIGQGADALKALHTLNKYSTVFATTLKTPGVEAITLDDDHCNAEVLRMLVKFLKCQVYNDLEKENYDVDEKELDEDWNLVAMHRGSSMQDMLYRKTSLRTRKPRTSSGPTISRTSTVSNV</sequence>
<dbReference type="AlphaFoldDB" id="A0A6A5ZGC2"/>
<gene>
    <name evidence="2" type="ORF">BDV96DRAFT_644116</name>
</gene>
<feature type="region of interest" description="Disordered" evidence="1">
    <location>
        <begin position="200"/>
        <end position="223"/>
    </location>
</feature>
<dbReference type="Proteomes" id="UP000799770">
    <property type="component" value="Unassembled WGS sequence"/>
</dbReference>
<feature type="compositionally biased region" description="Polar residues" evidence="1">
    <location>
        <begin position="208"/>
        <end position="223"/>
    </location>
</feature>
<proteinExistence type="predicted"/>
<reference evidence="2" key="1">
    <citation type="journal article" date="2020" name="Stud. Mycol.">
        <title>101 Dothideomycetes genomes: a test case for predicting lifestyles and emergence of pathogens.</title>
        <authorList>
            <person name="Haridas S."/>
            <person name="Albert R."/>
            <person name="Binder M."/>
            <person name="Bloem J."/>
            <person name="Labutti K."/>
            <person name="Salamov A."/>
            <person name="Andreopoulos B."/>
            <person name="Baker S."/>
            <person name="Barry K."/>
            <person name="Bills G."/>
            <person name="Bluhm B."/>
            <person name="Cannon C."/>
            <person name="Castanera R."/>
            <person name="Culley D."/>
            <person name="Daum C."/>
            <person name="Ezra D."/>
            <person name="Gonzalez J."/>
            <person name="Henrissat B."/>
            <person name="Kuo A."/>
            <person name="Liang C."/>
            <person name="Lipzen A."/>
            <person name="Lutzoni F."/>
            <person name="Magnuson J."/>
            <person name="Mondo S."/>
            <person name="Nolan M."/>
            <person name="Ohm R."/>
            <person name="Pangilinan J."/>
            <person name="Park H.-J."/>
            <person name="Ramirez L."/>
            <person name="Alfaro M."/>
            <person name="Sun H."/>
            <person name="Tritt A."/>
            <person name="Yoshinaga Y."/>
            <person name="Zwiers L.-H."/>
            <person name="Turgeon B."/>
            <person name="Goodwin S."/>
            <person name="Spatafora J."/>
            <person name="Crous P."/>
            <person name="Grigoriev I."/>
        </authorList>
    </citation>
    <scope>NUCLEOTIDE SEQUENCE</scope>
    <source>
        <strain evidence="2">CBS 627.86</strain>
    </source>
</reference>
<accession>A0A6A5ZGC2</accession>
<evidence type="ECO:0000313" key="3">
    <source>
        <dbReference type="Proteomes" id="UP000799770"/>
    </source>
</evidence>
<dbReference type="EMBL" id="ML977318">
    <property type="protein sequence ID" value="KAF2117777.1"/>
    <property type="molecule type" value="Genomic_DNA"/>
</dbReference>
<protein>
    <submittedName>
        <fullName evidence="2">Uncharacterized protein</fullName>
    </submittedName>
</protein>
<organism evidence="2 3">
    <name type="scientific">Lophiotrema nucula</name>
    <dbReference type="NCBI Taxonomy" id="690887"/>
    <lineage>
        <taxon>Eukaryota</taxon>
        <taxon>Fungi</taxon>
        <taxon>Dikarya</taxon>
        <taxon>Ascomycota</taxon>
        <taxon>Pezizomycotina</taxon>
        <taxon>Dothideomycetes</taxon>
        <taxon>Pleosporomycetidae</taxon>
        <taxon>Pleosporales</taxon>
        <taxon>Lophiotremataceae</taxon>
        <taxon>Lophiotrema</taxon>
    </lineage>
</organism>
<evidence type="ECO:0000256" key="1">
    <source>
        <dbReference type="SAM" id="MobiDB-lite"/>
    </source>
</evidence>